<dbReference type="PRINTS" id="PR00853">
    <property type="entry name" value="XPGRADSUPER"/>
</dbReference>
<dbReference type="SMART" id="SM00279">
    <property type="entry name" value="HhH2"/>
    <property type="match status" value="1"/>
</dbReference>
<evidence type="ECO:0000313" key="14">
    <source>
        <dbReference type="Proteomes" id="UP000332487"/>
    </source>
</evidence>
<dbReference type="InterPro" id="IPR023426">
    <property type="entry name" value="Flap_endonuc"/>
</dbReference>
<feature type="binding site" evidence="10">
    <location>
        <position position="178"/>
    </location>
    <ligand>
        <name>Mg(2+)</name>
        <dbReference type="ChEBI" id="CHEBI:18420"/>
        <label>2</label>
    </ligand>
</feature>
<evidence type="ECO:0000256" key="3">
    <source>
        <dbReference type="ARBA" id="ARBA00022723"/>
    </source>
</evidence>
<dbReference type="PANTHER" id="PTHR11081">
    <property type="entry name" value="FLAP ENDONUCLEASE FAMILY MEMBER"/>
    <property type="match status" value="1"/>
</dbReference>
<keyword evidence="2 10" id="KW-0540">Nuclease</keyword>
<feature type="binding site" evidence="10">
    <location>
        <position position="155"/>
    </location>
    <ligand>
        <name>Mg(2+)</name>
        <dbReference type="ChEBI" id="CHEBI:18420"/>
        <label>1</label>
    </ligand>
</feature>
<dbReference type="CDD" id="cd09867">
    <property type="entry name" value="PIN_FEN1"/>
    <property type="match status" value="1"/>
</dbReference>
<dbReference type="GO" id="GO:0006281">
    <property type="term" value="P:DNA repair"/>
    <property type="evidence" value="ECO:0007669"/>
    <property type="project" value="UniProtKB-UniRule"/>
</dbReference>
<dbReference type="InterPro" id="IPR019973">
    <property type="entry name" value="Flap_endonuc_arc"/>
</dbReference>
<evidence type="ECO:0000259" key="11">
    <source>
        <dbReference type="SMART" id="SM00484"/>
    </source>
</evidence>
<accession>C7DIV3</accession>
<dbReference type="Proteomes" id="UP000332487">
    <property type="component" value="Unassembled WGS sequence"/>
</dbReference>
<feature type="binding site" evidence="10">
    <location>
        <position position="239"/>
    </location>
    <ligand>
        <name>Mg(2+)</name>
        <dbReference type="ChEBI" id="CHEBI:18420"/>
        <label>2</label>
    </ligand>
</feature>
<protein>
    <recommendedName>
        <fullName evidence="10">Flap endonuclease 1</fullName>
        <shortName evidence="10">FEN-1</shortName>
        <ecNumber evidence="10">3.1.-.-</ecNumber>
    </recommendedName>
    <alternativeName>
        <fullName evidence="10">Flap structure-specific endonuclease 1</fullName>
    </alternativeName>
</protein>
<keyword evidence="14" id="KW-1185">Reference proteome</keyword>
<dbReference type="GO" id="GO:0003677">
    <property type="term" value="F:DNA binding"/>
    <property type="evidence" value="ECO:0007669"/>
    <property type="project" value="UniProtKB-UniRule"/>
</dbReference>
<dbReference type="AlphaFoldDB" id="C7DIV3"/>
<dbReference type="PANTHER" id="PTHR11081:SF9">
    <property type="entry name" value="FLAP ENDONUCLEASE 1"/>
    <property type="match status" value="1"/>
</dbReference>
<feature type="binding site" evidence="10">
    <location>
        <position position="176"/>
    </location>
    <ligand>
        <name>Mg(2+)</name>
        <dbReference type="ChEBI" id="CHEBI:18420"/>
        <label>2</label>
    </ligand>
</feature>
<reference evidence="13 14" key="2">
    <citation type="journal article" date="2010" name="Proc. Natl. Acad. Sci. U.S.A.">
        <title>Enigmatic, ultrasmall, uncultivated Archaea.</title>
        <authorList>
            <person name="Baker B.J."/>
            <person name="Comolli L.R."/>
            <person name="Dick G.J."/>
            <person name="Hauser L.J."/>
            <person name="Hyatt D."/>
            <person name="Dill B.D."/>
            <person name="Land M.L."/>
            <person name="Verberkmoes N.C."/>
            <person name="Hettich R.L."/>
            <person name="Banfield J.F."/>
        </authorList>
    </citation>
    <scope>NUCLEOTIDE SEQUENCE [LARGE SCALE GENOMIC DNA]</scope>
    <source>
        <strain evidence="13">ARMAN-2</strain>
    </source>
</reference>
<dbReference type="InterPro" id="IPR036279">
    <property type="entry name" value="5-3_exonuclease_C_sf"/>
</dbReference>
<dbReference type="Gene3D" id="1.10.150.20">
    <property type="entry name" value="5' to 3' exonuclease, C-terminal subdomain"/>
    <property type="match status" value="1"/>
</dbReference>
<dbReference type="FunFam" id="3.40.50.1010:FF:000016">
    <property type="entry name" value="Flap endonuclease 1"/>
    <property type="match status" value="1"/>
</dbReference>
<dbReference type="Gene3D" id="3.40.50.1010">
    <property type="entry name" value="5'-nuclease"/>
    <property type="match status" value="1"/>
</dbReference>
<organism evidence="13 14">
    <name type="scientific">Candidatus Micrarchaeum acidiphilum ARMAN-2</name>
    <dbReference type="NCBI Taxonomy" id="425595"/>
    <lineage>
        <taxon>Archaea</taxon>
        <taxon>Candidatus Micrarchaeota</taxon>
        <taxon>Candidatus Micrarchaeia</taxon>
        <taxon>Candidatus Micrarchaeales</taxon>
        <taxon>Candidatus Micrarchaeaceae</taxon>
        <taxon>Candidatus Micrarchaeum</taxon>
    </lineage>
</organism>
<keyword evidence="8 10" id="KW-0460">Magnesium</keyword>
<dbReference type="InterPro" id="IPR006084">
    <property type="entry name" value="XPG/Rad2"/>
</dbReference>
<dbReference type="EC" id="3.1.-.-" evidence="10"/>
<keyword evidence="3 10" id="KW-0479">Metal-binding</keyword>
<keyword evidence="9 10" id="KW-0234">DNA repair</keyword>
<dbReference type="SUPFAM" id="SSF88723">
    <property type="entry name" value="PIN domain-like"/>
    <property type="match status" value="1"/>
</dbReference>
<evidence type="ECO:0000256" key="9">
    <source>
        <dbReference type="ARBA" id="ARBA00023204"/>
    </source>
</evidence>
<dbReference type="GO" id="GO:0043137">
    <property type="term" value="P:DNA replication, removal of RNA primer"/>
    <property type="evidence" value="ECO:0007669"/>
    <property type="project" value="UniProtKB-UniRule"/>
</dbReference>
<feature type="binding site" evidence="10">
    <location>
        <position position="157"/>
    </location>
    <ligand>
        <name>Mg(2+)</name>
        <dbReference type="ChEBI" id="CHEBI:18420"/>
        <label>1</label>
    </ligand>
</feature>
<keyword evidence="5 10" id="KW-0227">DNA damage</keyword>
<name>C7DIV3_MICA2</name>
<feature type="binding site" evidence="10">
    <location>
        <position position="83"/>
    </location>
    <ligand>
        <name>Mg(2+)</name>
        <dbReference type="ChEBI" id="CHEBI:18420"/>
        <label>1</label>
    </ligand>
</feature>
<feature type="domain" description="XPG N-terminal" evidence="12">
    <location>
        <begin position="4"/>
        <end position="104"/>
    </location>
</feature>
<evidence type="ECO:0000256" key="2">
    <source>
        <dbReference type="ARBA" id="ARBA00022722"/>
    </source>
</evidence>
<reference evidence="13 14" key="1">
    <citation type="journal article" date="2009" name="Genome Biol.">
        <title>Community-wide analysis of microbial genome sequence signatures.</title>
        <authorList>
            <person name="Dick G.J."/>
            <person name="Andersson A.F."/>
            <person name="Baker B.J."/>
            <person name="Simmons S.L."/>
            <person name="Thomas B.C."/>
            <person name="Yelton A.P."/>
            <person name="Banfield J.F."/>
        </authorList>
    </citation>
    <scope>NUCLEOTIDE SEQUENCE [LARGE SCALE GENOMIC DNA]</scope>
    <source>
        <strain evidence="13">ARMAN-2</strain>
    </source>
</reference>
<keyword evidence="4 10" id="KW-0255">Endonuclease</keyword>
<dbReference type="InterPro" id="IPR006085">
    <property type="entry name" value="XPG_DNA_repair_N"/>
</dbReference>
<comment type="similarity">
    <text evidence="10">Belongs to the XPG/RAD2 endonuclease family. FEN1 subfamily.</text>
</comment>
<feature type="domain" description="XPG-I" evidence="11">
    <location>
        <begin position="143"/>
        <end position="224"/>
    </location>
</feature>
<keyword evidence="1 10" id="KW-0235">DNA replication</keyword>
<proteinExistence type="inferred from homology"/>
<keyword evidence="7 10" id="KW-0269">Exonuclease</keyword>
<dbReference type="HAMAP" id="MF_00614">
    <property type="entry name" value="Fen"/>
    <property type="match status" value="1"/>
</dbReference>
<dbReference type="InterPro" id="IPR029060">
    <property type="entry name" value="PIN-like_dom_sf"/>
</dbReference>
<evidence type="ECO:0000256" key="7">
    <source>
        <dbReference type="ARBA" id="ARBA00022839"/>
    </source>
</evidence>
<comment type="function">
    <text evidence="10">Structure-specific nuclease with 5'-flap endonuclease and 5'-3' exonuclease activities involved in DNA replication and repair. During DNA replication, cleaves the 5'-overhanging flap structure that is generated by displacement synthesis when DNA polymerase encounters the 5'-end of a downstream Okazaki fragment. Binds the unpaired 3'-DNA end and kinks the DNA to facilitate 5' cleavage specificity. Cleaves one nucleotide into the double-stranded DNA from the junction in flap DNA, leaving a nick for ligation. Also involved in the base excision repair (BER) pathway. Acts as a genome stabilization factor that prevents flaps from equilibrating into structurs that lead to duplications and deletions. Also possesses 5'-3' exonuclease activity on nicked or gapped double-stranded DNA.</text>
</comment>
<dbReference type="InterPro" id="IPR008918">
    <property type="entry name" value="HhH2"/>
</dbReference>
<evidence type="ECO:0000256" key="6">
    <source>
        <dbReference type="ARBA" id="ARBA00022801"/>
    </source>
</evidence>
<dbReference type="Pfam" id="PF00867">
    <property type="entry name" value="XPG_I"/>
    <property type="match status" value="1"/>
</dbReference>
<dbReference type="SMART" id="SM00485">
    <property type="entry name" value="XPGN"/>
    <property type="match status" value="1"/>
</dbReference>
<dbReference type="GO" id="GO:0017108">
    <property type="term" value="F:5'-flap endonuclease activity"/>
    <property type="evidence" value="ECO:0007669"/>
    <property type="project" value="UniProtKB-UniRule"/>
</dbReference>
<dbReference type="Pfam" id="PF00752">
    <property type="entry name" value="XPG_N"/>
    <property type="match status" value="1"/>
</dbReference>
<dbReference type="SUPFAM" id="SSF47807">
    <property type="entry name" value="5' to 3' exonuclease, C-terminal subdomain"/>
    <property type="match status" value="1"/>
</dbReference>
<evidence type="ECO:0000256" key="5">
    <source>
        <dbReference type="ARBA" id="ARBA00022763"/>
    </source>
</evidence>
<comment type="caution">
    <text evidence="10">Lacks conserved residue(s) required for the propagation of feature annotation.</text>
</comment>
<dbReference type="InterPro" id="IPR006086">
    <property type="entry name" value="XPG-I_dom"/>
</dbReference>
<comment type="cofactor">
    <cofactor evidence="10">
        <name>Mg(2+)</name>
        <dbReference type="ChEBI" id="CHEBI:18420"/>
    </cofactor>
    <text evidence="10">Binds 2 magnesium ions per subunit. They probably participate in the reaction catalyzed by the enzyme. May bind an additional third magnesium ion after substrate binding.</text>
</comment>
<evidence type="ECO:0000256" key="8">
    <source>
        <dbReference type="ARBA" id="ARBA00022842"/>
    </source>
</evidence>
<dbReference type="GO" id="GO:0008409">
    <property type="term" value="F:5'-3' exonuclease activity"/>
    <property type="evidence" value="ECO:0007669"/>
    <property type="project" value="UniProtKB-UniRule"/>
</dbReference>
<comment type="subunit">
    <text evidence="10">Interacts with PCNA. PCNA stimulates the nuclease activity without altering cleavage specificity.</text>
</comment>
<evidence type="ECO:0000256" key="4">
    <source>
        <dbReference type="ARBA" id="ARBA00022759"/>
    </source>
</evidence>
<evidence type="ECO:0000256" key="10">
    <source>
        <dbReference type="HAMAP-Rule" id="MF_00614"/>
    </source>
</evidence>
<feature type="binding site" evidence="10">
    <location>
        <position position="30"/>
    </location>
    <ligand>
        <name>Mg(2+)</name>
        <dbReference type="ChEBI" id="CHEBI:18420"/>
        <label>1</label>
    </ligand>
</feature>
<evidence type="ECO:0000259" key="12">
    <source>
        <dbReference type="SMART" id="SM00485"/>
    </source>
</evidence>
<evidence type="ECO:0000313" key="13">
    <source>
        <dbReference type="EMBL" id="EET89877.1"/>
    </source>
</evidence>
<sequence>MVQMSVDLSKLAVREQLDIGSLSGKVVAVDAYNVLYQFLSIIRQPDGSLLCDEKGNVTSHLSGLFYRSIDLIAKGVNLVYVFDGMPSTLKKKTIEARISRREKAYEAWQKAVAEGQAEEVRKFAQASTRITKEIVSSAKELLGYMGIWYINAPSEGEAQASYMCSKGIAYAAASQDYDTLLFGSKKVVRNLTLSGRRKLPGKNVFVNVNPEMVDLDATLGSLGITRQKLIWIGILLGTDFNDGVKGVGPKTALKAVKSSNSITDIIEFAKQKFNYEFEVDPKDVEDLFMHPEVSEITEAELGKGVSKSPDAEKIIHFMCAEHGFDEARVRKFSDVLKKARGTSAQKGISSWM</sequence>
<dbReference type="GO" id="GO:0000287">
    <property type="term" value="F:magnesium ion binding"/>
    <property type="evidence" value="ECO:0007669"/>
    <property type="project" value="UniProtKB-UniRule"/>
</dbReference>
<dbReference type="EMBL" id="GG697241">
    <property type="protein sequence ID" value="EET89877.1"/>
    <property type="molecule type" value="Genomic_DNA"/>
</dbReference>
<gene>
    <name evidence="10" type="primary">fen</name>
    <name evidence="13" type="ORF">UNLARM2_0991</name>
</gene>
<dbReference type="NCBIfam" id="TIGR03674">
    <property type="entry name" value="fen_arch"/>
    <property type="match status" value="1"/>
</dbReference>
<dbReference type="SMART" id="SM00484">
    <property type="entry name" value="XPGI"/>
    <property type="match status" value="1"/>
</dbReference>
<evidence type="ECO:0000256" key="1">
    <source>
        <dbReference type="ARBA" id="ARBA00022705"/>
    </source>
</evidence>
<keyword evidence="6 10" id="KW-0378">Hydrolase</keyword>